<gene>
    <name evidence="1" type="ORF">XM38_040890</name>
</gene>
<dbReference type="Proteomes" id="UP000191901">
    <property type="component" value="Chromosome"/>
</dbReference>
<evidence type="ECO:0000313" key="2">
    <source>
        <dbReference type="Proteomes" id="UP000191901"/>
    </source>
</evidence>
<dbReference type="STRING" id="1641165.XM38_13335"/>
<dbReference type="AlphaFoldDB" id="A0A1Z3HSM4"/>
<dbReference type="RefSeq" id="WP_225889364.1">
    <property type="nucleotide sequence ID" value="NZ_CP021983.2"/>
</dbReference>
<evidence type="ECO:0000313" key="1">
    <source>
        <dbReference type="EMBL" id="ASC73127.1"/>
    </source>
</evidence>
<protein>
    <submittedName>
        <fullName evidence="1">Uncharacterized protein</fullName>
    </submittedName>
</protein>
<reference evidence="1 2" key="1">
    <citation type="journal article" date="2016" name="Biochim. Biophys. Acta">
        <title>Characterization of red-shifted phycobilisomes isolated from the chlorophyll f-containing cyanobacterium Halomicronema hongdechloris.</title>
        <authorList>
            <person name="Li Y."/>
            <person name="Lin Y."/>
            <person name="Garvey C.J."/>
            <person name="Birch D."/>
            <person name="Corkery R.W."/>
            <person name="Loughlin P.C."/>
            <person name="Scheer H."/>
            <person name="Willows R.D."/>
            <person name="Chen M."/>
        </authorList>
    </citation>
    <scope>NUCLEOTIDE SEQUENCE [LARGE SCALE GENOMIC DNA]</scope>
    <source>
        <strain evidence="1 2">C2206</strain>
    </source>
</reference>
<keyword evidence="2" id="KW-1185">Reference proteome</keyword>
<sequence>MIPSAELFPSPAVKSQEDLALTPTVSPLAISGDSSLAAYGPHQTKAVVLAQQFDQDILGDLGGAFNHFIESGQVWALVIGLVLGYLIRGLTAY</sequence>
<dbReference type="EMBL" id="CP021983">
    <property type="protein sequence ID" value="ASC73127.1"/>
    <property type="molecule type" value="Genomic_DNA"/>
</dbReference>
<proteinExistence type="predicted"/>
<organism evidence="1 2">
    <name type="scientific">Halomicronema hongdechloris C2206</name>
    <dbReference type="NCBI Taxonomy" id="1641165"/>
    <lineage>
        <taxon>Bacteria</taxon>
        <taxon>Bacillati</taxon>
        <taxon>Cyanobacteriota</taxon>
        <taxon>Cyanophyceae</taxon>
        <taxon>Nodosilineales</taxon>
        <taxon>Nodosilineaceae</taxon>
        <taxon>Halomicronema</taxon>
    </lineage>
</organism>
<name>A0A1Z3HSM4_9CYAN</name>
<accession>A0A1Z3HSM4</accession>
<dbReference type="KEGG" id="hhg:XM38_040890"/>